<evidence type="ECO:0000259" key="4">
    <source>
        <dbReference type="PROSITE" id="PS01124"/>
    </source>
</evidence>
<organism evidence="5 6">
    <name type="scientific">Lacticaseibacillus manihotivorans DSM 13343 = JCM 12514</name>
    <dbReference type="NCBI Taxonomy" id="1423769"/>
    <lineage>
        <taxon>Bacteria</taxon>
        <taxon>Bacillati</taxon>
        <taxon>Bacillota</taxon>
        <taxon>Bacilli</taxon>
        <taxon>Lactobacillales</taxon>
        <taxon>Lactobacillaceae</taxon>
        <taxon>Lacticaseibacillus</taxon>
    </lineage>
</organism>
<evidence type="ECO:0000256" key="1">
    <source>
        <dbReference type="ARBA" id="ARBA00023015"/>
    </source>
</evidence>
<accession>A0A0R1QLZ7</accession>
<dbReference type="AlphaFoldDB" id="A0A0R1QLZ7"/>
<sequence>MKFLVPEAFCQFLEQLEVPIDALLAQAHLSGRLVDGQITLSPLEYYQLLAVAEPHISTKQILQACDVEQMTKFSTPVYAALMAENGLACLQRLAKYKHLIGPVTMTVQDLGEQVAVHYVFIYPEMAQLQIAVLFEQLLAVNLVRTGSGKAVVPLKMASQFPYPDAIQAHLGLSGEFSKTNDLIFAKADLLRPFDTANNPLWETMLPTLQAQLAENDTEDPLMASVQETLMTNIARADDSLASVGAQLGMSPRSLQREFGRRNTTYKKLLAHAKQMLAINYVRNFHLPLAEVAYLLGYSEPSAFSRAFRQWTGVPFSQYQPVQA</sequence>
<dbReference type="GO" id="GO:0005829">
    <property type="term" value="C:cytosol"/>
    <property type="evidence" value="ECO:0007669"/>
    <property type="project" value="TreeGrafter"/>
</dbReference>
<name>A0A0R1QLZ7_9LACO</name>
<comment type="caution">
    <text evidence="5">The sequence shown here is derived from an EMBL/GenBank/DDBJ whole genome shotgun (WGS) entry which is preliminary data.</text>
</comment>
<dbReference type="Pfam" id="PF12833">
    <property type="entry name" value="HTH_18"/>
    <property type="match status" value="1"/>
</dbReference>
<keyword evidence="6" id="KW-1185">Reference proteome</keyword>
<dbReference type="Proteomes" id="UP000051790">
    <property type="component" value="Unassembled WGS sequence"/>
</dbReference>
<dbReference type="Gene3D" id="1.10.10.60">
    <property type="entry name" value="Homeodomain-like"/>
    <property type="match status" value="1"/>
</dbReference>
<dbReference type="EMBL" id="AZEU01000121">
    <property type="protein sequence ID" value="KRL45596.1"/>
    <property type="molecule type" value="Genomic_DNA"/>
</dbReference>
<keyword evidence="1" id="KW-0805">Transcription regulation</keyword>
<dbReference type="PROSITE" id="PS01124">
    <property type="entry name" value="HTH_ARAC_FAMILY_2"/>
    <property type="match status" value="1"/>
</dbReference>
<dbReference type="SUPFAM" id="SSF46689">
    <property type="entry name" value="Homeodomain-like"/>
    <property type="match status" value="1"/>
</dbReference>
<reference evidence="5 6" key="1">
    <citation type="journal article" date="2015" name="Genome Announc.">
        <title>Expanding the biotechnology potential of lactobacilli through comparative genomics of 213 strains and associated genera.</title>
        <authorList>
            <person name="Sun Z."/>
            <person name="Harris H.M."/>
            <person name="McCann A."/>
            <person name="Guo C."/>
            <person name="Argimon S."/>
            <person name="Zhang W."/>
            <person name="Yang X."/>
            <person name="Jeffery I.B."/>
            <person name="Cooney J.C."/>
            <person name="Kagawa T.F."/>
            <person name="Liu W."/>
            <person name="Song Y."/>
            <person name="Salvetti E."/>
            <person name="Wrobel A."/>
            <person name="Rasinkangas P."/>
            <person name="Parkhill J."/>
            <person name="Rea M.C."/>
            <person name="O'Sullivan O."/>
            <person name="Ritari J."/>
            <person name="Douillard F.P."/>
            <person name="Paul Ross R."/>
            <person name="Yang R."/>
            <person name="Briner A.E."/>
            <person name="Felis G.E."/>
            <person name="de Vos W.M."/>
            <person name="Barrangou R."/>
            <person name="Klaenhammer T.R."/>
            <person name="Caufield P.W."/>
            <person name="Cui Y."/>
            <person name="Zhang H."/>
            <person name="O'Toole P.W."/>
        </authorList>
    </citation>
    <scope>NUCLEOTIDE SEQUENCE [LARGE SCALE GENOMIC DNA]</scope>
    <source>
        <strain evidence="5 6">DSM 13343</strain>
    </source>
</reference>
<dbReference type="GO" id="GO:0003700">
    <property type="term" value="F:DNA-binding transcription factor activity"/>
    <property type="evidence" value="ECO:0007669"/>
    <property type="project" value="InterPro"/>
</dbReference>
<dbReference type="SMART" id="SM00342">
    <property type="entry name" value="HTH_ARAC"/>
    <property type="match status" value="1"/>
</dbReference>
<dbReference type="GO" id="GO:0000976">
    <property type="term" value="F:transcription cis-regulatory region binding"/>
    <property type="evidence" value="ECO:0007669"/>
    <property type="project" value="TreeGrafter"/>
</dbReference>
<evidence type="ECO:0000313" key="5">
    <source>
        <dbReference type="EMBL" id="KRL45596.1"/>
    </source>
</evidence>
<evidence type="ECO:0000256" key="3">
    <source>
        <dbReference type="ARBA" id="ARBA00023163"/>
    </source>
</evidence>
<dbReference type="PANTHER" id="PTHR47894:SF1">
    <property type="entry name" value="HTH-TYPE TRANSCRIPTIONAL REGULATOR VQSM"/>
    <property type="match status" value="1"/>
</dbReference>
<proteinExistence type="predicted"/>
<dbReference type="InterPro" id="IPR009057">
    <property type="entry name" value="Homeodomain-like_sf"/>
</dbReference>
<gene>
    <name evidence="5" type="ORF">FD01_GL000627</name>
</gene>
<evidence type="ECO:0000313" key="6">
    <source>
        <dbReference type="Proteomes" id="UP000051790"/>
    </source>
</evidence>
<keyword evidence="3" id="KW-0804">Transcription</keyword>
<feature type="domain" description="HTH araC/xylS-type" evidence="4">
    <location>
        <begin position="223"/>
        <end position="321"/>
    </location>
</feature>
<dbReference type="OrthoDB" id="5582699at2"/>
<dbReference type="RefSeq" id="WP_054717399.1">
    <property type="nucleotide sequence ID" value="NZ_AZEU01000121.1"/>
</dbReference>
<dbReference type="PANTHER" id="PTHR47894">
    <property type="entry name" value="HTH-TYPE TRANSCRIPTIONAL REGULATOR GADX"/>
    <property type="match status" value="1"/>
</dbReference>
<protein>
    <submittedName>
        <fullName evidence="5">Transcription regulator</fullName>
    </submittedName>
</protein>
<evidence type="ECO:0000256" key="2">
    <source>
        <dbReference type="ARBA" id="ARBA00023125"/>
    </source>
</evidence>
<keyword evidence="2" id="KW-0238">DNA-binding</keyword>
<dbReference type="PATRIC" id="fig|1423769.4.peg.668"/>
<dbReference type="InterPro" id="IPR018060">
    <property type="entry name" value="HTH_AraC"/>
</dbReference>